<feature type="region of interest" description="Disordered" evidence="1">
    <location>
        <begin position="1"/>
        <end position="20"/>
    </location>
</feature>
<dbReference type="GO" id="GO:0016887">
    <property type="term" value="F:ATP hydrolysis activity"/>
    <property type="evidence" value="ECO:0007669"/>
    <property type="project" value="TreeGrafter"/>
</dbReference>
<feature type="compositionally biased region" description="Low complexity" evidence="1">
    <location>
        <begin position="224"/>
        <end position="242"/>
    </location>
</feature>
<name>A0A1R4IHJ5_9MICO</name>
<feature type="compositionally biased region" description="Low complexity" evidence="1">
    <location>
        <begin position="365"/>
        <end position="385"/>
    </location>
</feature>
<gene>
    <name evidence="3" type="ORF">FM119_01830</name>
</gene>
<feature type="compositionally biased region" description="Basic and acidic residues" evidence="1">
    <location>
        <begin position="133"/>
        <end position="156"/>
    </location>
</feature>
<feature type="region of interest" description="Disordered" evidence="1">
    <location>
        <begin position="331"/>
        <end position="423"/>
    </location>
</feature>
<accession>A0A1R4IHJ5</accession>
<proteinExistence type="predicted"/>
<evidence type="ECO:0000259" key="2">
    <source>
        <dbReference type="Pfam" id="PF01656"/>
    </source>
</evidence>
<dbReference type="GO" id="GO:0009898">
    <property type="term" value="C:cytoplasmic side of plasma membrane"/>
    <property type="evidence" value="ECO:0007669"/>
    <property type="project" value="TreeGrafter"/>
</dbReference>
<dbReference type="Gene3D" id="3.40.50.300">
    <property type="entry name" value="P-loop containing nucleotide triphosphate hydrolases"/>
    <property type="match status" value="1"/>
</dbReference>
<feature type="region of interest" description="Disordered" evidence="1">
    <location>
        <begin position="750"/>
        <end position="775"/>
    </location>
</feature>
<feature type="compositionally biased region" description="Pro residues" evidence="1">
    <location>
        <begin position="1"/>
        <end position="10"/>
    </location>
</feature>
<dbReference type="PANTHER" id="PTHR43384:SF14">
    <property type="entry name" value="ESX-1 SECRETION-ASSOCIATED PROTEIN ESPI"/>
    <property type="match status" value="1"/>
</dbReference>
<dbReference type="InterPro" id="IPR027417">
    <property type="entry name" value="P-loop_NTPase"/>
</dbReference>
<dbReference type="SUPFAM" id="SSF52540">
    <property type="entry name" value="P-loop containing nucleoside triphosphate hydrolases"/>
    <property type="match status" value="1"/>
</dbReference>
<protein>
    <recommendedName>
        <fullName evidence="2">CobQ/CobB/MinD/ParA nucleotide binding domain-containing protein</fullName>
    </recommendedName>
</protein>
<feature type="region of interest" description="Disordered" evidence="1">
    <location>
        <begin position="74"/>
        <end position="312"/>
    </location>
</feature>
<dbReference type="RefSeq" id="WP_245827181.1">
    <property type="nucleotide sequence ID" value="NZ_FUKR01000010.1"/>
</dbReference>
<feature type="compositionally biased region" description="Low complexity" evidence="1">
    <location>
        <begin position="393"/>
        <end position="405"/>
    </location>
</feature>
<evidence type="ECO:0000256" key="1">
    <source>
        <dbReference type="SAM" id="MobiDB-lite"/>
    </source>
</evidence>
<feature type="compositionally biased region" description="Basic and acidic residues" evidence="1">
    <location>
        <begin position="187"/>
        <end position="196"/>
    </location>
</feature>
<dbReference type="InterPro" id="IPR002586">
    <property type="entry name" value="CobQ/CobB/MinD/ParA_Nub-bd_dom"/>
</dbReference>
<evidence type="ECO:0000313" key="3">
    <source>
        <dbReference type="EMBL" id="SJN19297.1"/>
    </source>
</evidence>
<dbReference type="EMBL" id="FUKR01000010">
    <property type="protein sequence ID" value="SJN19297.1"/>
    <property type="molecule type" value="Genomic_DNA"/>
</dbReference>
<dbReference type="Pfam" id="PF01656">
    <property type="entry name" value="CbiA"/>
    <property type="match status" value="1"/>
</dbReference>
<dbReference type="GO" id="GO:0005524">
    <property type="term" value="F:ATP binding"/>
    <property type="evidence" value="ECO:0007669"/>
    <property type="project" value="TreeGrafter"/>
</dbReference>
<feature type="compositionally biased region" description="Basic and acidic residues" evidence="1">
    <location>
        <begin position="345"/>
        <end position="364"/>
    </location>
</feature>
<dbReference type="AlphaFoldDB" id="A0A1R4IHJ5"/>
<feature type="compositionally biased region" description="Basic and acidic residues" evidence="1">
    <location>
        <begin position="751"/>
        <end position="760"/>
    </location>
</feature>
<feature type="compositionally biased region" description="Acidic residues" evidence="1">
    <location>
        <begin position="267"/>
        <end position="277"/>
    </location>
</feature>
<dbReference type="GO" id="GO:0005829">
    <property type="term" value="C:cytosol"/>
    <property type="evidence" value="ECO:0007669"/>
    <property type="project" value="TreeGrafter"/>
</dbReference>
<sequence>MPHHPNPVPFEPDDERRDGQTLNAFGLDTVAIDVEGIVTTQITVPGAPPVEDEFEDFVEDEGLEIVGGASLRASDLAEAGESAPSADEGQVSEPHAGGGDGQGEGSDSSVTATVPGEPRGTDADDDDAVGAHVDADPDTHERDVEVDGDVTGHRDLDVDDEDDDTAVSASEAESDTESPSELETSADPDRGSRADVDSEAETVADGDVRPGADSDGEPESGNNAVVASVEADVVTEADVATDPGVSSGQEETVAQPVEREPSGGEPVEAEPASDAELNDGAAPAGRDEAIVADTSSPEAADMTPAVSGGAAPATADDLRAFLASARALLAEPSSSTGDAVTAQHGDVDASRPDEHRGTGTDRGVDAGTDAGAGADAGADAGAHGDAGAEHDAGGPAAEAESAGAADAERPGSTASGPLTVVPSAPASLPAAAATARRARTLDQDRAAGRDVLAAAPAVAPEPRSGWRRLVQRASFGLVTPGESTRDRDARELEEFIGAPLTGGTRFVPVLSRKGGVGKTTVTSLLGMALATGRADRVVAVDANPDRGTLSERVVDSPRYTARDVVNRADRITGFTELSELVARDRTRLDVIASDTDPHVSEAFDDADYETIAALCERYYSLVLTDCGTGIVHAAMRATLDRADTIVIVSGGSVDEARLATETLDWLETNGYASLARRAVVVLNATSAGAPVVRLDELERHFAPRVGTVVRIPYDAKLAAGTAIRYDELHARTRAAARRLSAAIVGSLAGDASRHGAEGTPERTPVATLDTGRRNS</sequence>
<dbReference type="InterPro" id="IPR050625">
    <property type="entry name" value="ParA/MinD_ATPase"/>
</dbReference>
<dbReference type="GO" id="GO:0051782">
    <property type="term" value="P:negative regulation of cell division"/>
    <property type="evidence" value="ECO:0007669"/>
    <property type="project" value="TreeGrafter"/>
</dbReference>
<dbReference type="Proteomes" id="UP000196778">
    <property type="component" value="Unassembled WGS sequence"/>
</dbReference>
<feature type="compositionally biased region" description="Acidic residues" evidence="1">
    <location>
        <begin position="172"/>
        <end position="186"/>
    </location>
</feature>
<reference evidence="4" key="1">
    <citation type="submission" date="2017-02" db="EMBL/GenBank/DDBJ databases">
        <authorList>
            <person name="Dridi B."/>
        </authorList>
    </citation>
    <scope>NUCLEOTIDE SEQUENCE [LARGE SCALE GENOMIC DNA]</scope>
    <source>
        <strain evidence="4">EB411</strain>
    </source>
</reference>
<dbReference type="PANTHER" id="PTHR43384">
    <property type="entry name" value="SEPTUM SITE-DETERMINING PROTEIN MIND HOMOLOG, CHLOROPLASTIC-RELATED"/>
    <property type="match status" value="1"/>
</dbReference>
<evidence type="ECO:0000313" key="4">
    <source>
        <dbReference type="Proteomes" id="UP000196778"/>
    </source>
</evidence>
<feature type="domain" description="CobQ/CobB/MinD/ParA nucleotide binding" evidence="2">
    <location>
        <begin position="509"/>
        <end position="573"/>
    </location>
</feature>
<keyword evidence="4" id="KW-1185">Reference proteome</keyword>
<organism evidence="3 4">
    <name type="scientific">Mycetocola reblochoni REB411</name>
    <dbReference type="NCBI Taxonomy" id="1255698"/>
    <lineage>
        <taxon>Bacteria</taxon>
        <taxon>Bacillati</taxon>
        <taxon>Actinomycetota</taxon>
        <taxon>Actinomycetes</taxon>
        <taxon>Micrococcales</taxon>
        <taxon>Microbacteriaceae</taxon>
        <taxon>Mycetocola</taxon>
    </lineage>
</organism>